<evidence type="ECO:0000313" key="2">
    <source>
        <dbReference type="EMBL" id="KAK0709875.1"/>
    </source>
</evidence>
<evidence type="ECO:0000313" key="3">
    <source>
        <dbReference type="Proteomes" id="UP001172101"/>
    </source>
</evidence>
<dbReference type="Proteomes" id="UP001172101">
    <property type="component" value="Unassembled WGS sequence"/>
</dbReference>
<organism evidence="2 3">
    <name type="scientific">Lasiosphaeria miniovina</name>
    <dbReference type="NCBI Taxonomy" id="1954250"/>
    <lineage>
        <taxon>Eukaryota</taxon>
        <taxon>Fungi</taxon>
        <taxon>Dikarya</taxon>
        <taxon>Ascomycota</taxon>
        <taxon>Pezizomycotina</taxon>
        <taxon>Sordariomycetes</taxon>
        <taxon>Sordariomycetidae</taxon>
        <taxon>Sordariales</taxon>
        <taxon>Lasiosphaeriaceae</taxon>
        <taxon>Lasiosphaeria</taxon>
    </lineage>
</organism>
<dbReference type="GeneID" id="85318203"/>
<sequence>MPALIQCQCDGLACSRVQVGSPSTMAVKVNLHLARRPDLVRNYQIPPDLLRTLSRCPAFVRRLITRDSTTCFSVPPHRPCSTATGPCSIKVRPGARRQVTAVGLVSRRPARFSGLANLIPGPAPWPPRGSCSVTTAPISPVAADWCDRDLVSVWARLERVQERRVQQAWKHGGLGYWLQQVGCRPGRVTVTVNHFAGTELENYSGCSALAGPPPGRWFAISARLPFLLCHVNLGVALDIRSGKRALEECRGLPFQWILESGGHSTPCDARYYKGKNTDDPLQSPKLPSASGSAGELDWPPVVCLNVADNRPGVAPYSISAPFDVGRPWSKTTTGSPLGSAVFVVRCSHPRAGDYAHRRGSTHQAHAGTARDDGQPTCKKQSASHTGLLS</sequence>
<accession>A0AA40A619</accession>
<dbReference type="AlphaFoldDB" id="A0AA40A619"/>
<dbReference type="RefSeq" id="XP_060293179.1">
    <property type="nucleotide sequence ID" value="XM_060434933.1"/>
</dbReference>
<evidence type="ECO:0000256" key="1">
    <source>
        <dbReference type="SAM" id="MobiDB-lite"/>
    </source>
</evidence>
<feature type="region of interest" description="Disordered" evidence="1">
    <location>
        <begin position="353"/>
        <end position="389"/>
    </location>
</feature>
<dbReference type="EMBL" id="JAUIRO010000006">
    <property type="protein sequence ID" value="KAK0709875.1"/>
    <property type="molecule type" value="Genomic_DNA"/>
</dbReference>
<comment type="caution">
    <text evidence="2">The sequence shown here is derived from an EMBL/GenBank/DDBJ whole genome shotgun (WGS) entry which is preliminary data.</text>
</comment>
<proteinExistence type="predicted"/>
<feature type="compositionally biased region" description="Polar residues" evidence="1">
    <location>
        <begin position="377"/>
        <end position="389"/>
    </location>
</feature>
<gene>
    <name evidence="2" type="ORF">B0T26DRAFT_427733</name>
</gene>
<name>A0AA40A619_9PEZI</name>
<keyword evidence="3" id="KW-1185">Reference proteome</keyword>
<reference evidence="2" key="1">
    <citation type="submission" date="2023-06" db="EMBL/GenBank/DDBJ databases">
        <title>Genome-scale phylogeny and comparative genomics of the fungal order Sordariales.</title>
        <authorList>
            <consortium name="Lawrence Berkeley National Laboratory"/>
            <person name="Hensen N."/>
            <person name="Bonometti L."/>
            <person name="Westerberg I."/>
            <person name="Brannstrom I.O."/>
            <person name="Guillou S."/>
            <person name="Cros-Aarteil S."/>
            <person name="Calhoun S."/>
            <person name="Haridas S."/>
            <person name="Kuo A."/>
            <person name="Mondo S."/>
            <person name="Pangilinan J."/>
            <person name="Riley R."/>
            <person name="LaButti K."/>
            <person name="Andreopoulos B."/>
            <person name="Lipzen A."/>
            <person name="Chen C."/>
            <person name="Yanf M."/>
            <person name="Daum C."/>
            <person name="Ng V."/>
            <person name="Clum A."/>
            <person name="Steindorff A."/>
            <person name="Ohm R."/>
            <person name="Martin F."/>
            <person name="Silar P."/>
            <person name="Natvig D."/>
            <person name="Lalanne C."/>
            <person name="Gautier V."/>
            <person name="Ament-velasquez S.L."/>
            <person name="Kruys A."/>
            <person name="Hutchinson M.I."/>
            <person name="Powell A.J."/>
            <person name="Barry K."/>
            <person name="Miller A.N."/>
            <person name="Grigoriev I.V."/>
            <person name="Debuchy R."/>
            <person name="Gladieux P."/>
            <person name="Thoren M.H."/>
            <person name="Johannesson H."/>
        </authorList>
    </citation>
    <scope>NUCLEOTIDE SEQUENCE</scope>
    <source>
        <strain evidence="2">SMH2392-1A</strain>
    </source>
</reference>
<protein>
    <submittedName>
        <fullName evidence="2">Uncharacterized protein</fullName>
    </submittedName>
</protein>